<keyword evidence="3" id="KW-0560">Oxidoreductase</keyword>
<keyword evidence="6" id="KW-1185">Reference proteome</keyword>
<dbReference type="SUPFAM" id="SSF51430">
    <property type="entry name" value="NAD(P)-linked oxidoreductase"/>
    <property type="match status" value="1"/>
</dbReference>
<evidence type="ECO:0000259" key="4">
    <source>
        <dbReference type="Pfam" id="PF00248"/>
    </source>
</evidence>
<evidence type="ECO:0000256" key="3">
    <source>
        <dbReference type="ARBA" id="ARBA00023002"/>
    </source>
</evidence>
<accession>X6LXC8</accession>
<proteinExistence type="inferred from homology"/>
<dbReference type="InterPro" id="IPR023210">
    <property type="entry name" value="NADP_OxRdtase_dom"/>
</dbReference>
<comment type="similarity">
    <text evidence="1">Belongs to the aldo/keto reductase family.</text>
</comment>
<name>X6LXC8_RETFI</name>
<dbReference type="Proteomes" id="UP000023152">
    <property type="component" value="Unassembled WGS sequence"/>
</dbReference>
<evidence type="ECO:0000256" key="1">
    <source>
        <dbReference type="ARBA" id="ARBA00007905"/>
    </source>
</evidence>
<evidence type="ECO:0000313" key="6">
    <source>
        <dbReference type="Proteomes" id="UP000023152"/>
    </source>
</evidence>
<dbReference type="PRINTS" id="PR00069">
    <property type="entry name" value="ALDKETRDTASE"/>
</dbReference>
<dbReference type="PANTHER" id="PTHR43827:SF3">
    <property type="entry name" value="NADP-DEPENDENT OXIDOREDUCTASE DOMAIN-CONTAINING PROTEIN"/>
    <property type="match status" value="1"/>
</dbReference>
<evidence type="ECO:0000256" key="2">
    <source>
        <dbReference type="ARBA" id="ARBA00022857"/>
    </source>
</evidence>
<dbReference type="Pfam" id="PF00248">
    <property type="entry name" value="Aldo_ket_red"/>
    <property type="match status" value="1"/>
</dbReference>
<dbReference type="OrthoDB" id="416253at2759"/>
<keyword evidence="2" id="KW-0521">NADP</keyword>
<dbReference type="Gene3D" id="3.20.20.100">
    <property type="entry name" value="NADP-dependent oxidoreductase domain"/>
    <property type="match status" value="1"/>
</dbReference>
<feature type="domain" description="NADP-dependent oxidoreductase" evidence="4">
    <location>
        <begin position="11"/>
        <end position="259"/>
    </location>
</feature>
<dbReference type="GO" id="GO:0016616">
    <property type="term" value="F:oxidoreductase activity, acting on the CH-OH group of donors, NAD or NADP as acceptor"/>
    <property type="evidence" value="ECO:0007669"/>
    <property type="project" value="UniProtKB-ARBA"/>
</dbReference>
<protein>
    <submittedName>
        <fullName evidence="5">2,5-didehydrogluconate reductase</fullName>
    </submittedName>
</protein>
<comment type="caution">
    <text evidence="5">The sequence shown here is derived from an EMBL/GenBank/DDBJ whole genome shotgun (WGS) entry which is preliminary data.</text>
</comment>
<organism evidence="5 6">
    <name type="scientific">Reticulomyxa filosa</name>
    <dbReference type="NCBI Taxonomy" id="46433"/>
    <lineage>
        <taxon>Eukaryota</taxon>
        <taxon>Sar</taxon>
        <taxon>Rhizaria</taxon>
        <taxon>Retaria</taxon>
        <taxon>Foraminifera</taxon>
        <taxon>Monothalamids</taxon>
        <taxon>Reticulomyxidae</taxon>
        <taxon>Reticulomyxa</taxon>
    </lineage>
</organism>
<dbReference type="EMBL" id="ASPP01027283">
    <property type="protein sequence ID" value="ETO06279.1"/>
    <property type="molecule type" value="Genomic_DNA"/>
</dbReference>
<evidence type="ECO:0000313" key="5">
    <source>
        <dbReference type="EMBL" id="ETO06279.1"/>
    </source>
</evidence>
<sequence length="276" mass="31056">MTSLGTGALRSKQENDLVIKEAVSNFGYGAIDSAASHESESSIGALLAADKSLRSRLFLSSKIWSTKLSFQESLKSVHNSLASMKTNYIDLYITNWPACFDLNVECSKTKDTKWEQSYEALLKLYGEGLVLNIGVSNADEDLVDVLLTEFSVKPQILHSIVDLNDLNWDYYDFLHEQQIILQAYGTYRRFVEGKGLKQAEIKKNVESIINDIQVNEGVQVSPSQLILRFLVENSIAVVPRTSKSLEAKENNNLFEFVWTSNYNVRLGGRPDEKTEL</sequence>
<dbReference type="InterPro" id="IPR020471">
    <property type="entry name" value="AKR"/>
</dbReference>
<dbReference type="AlphaFoldDB" id="X6LXC8"/>
<dbReference type="PANTHER" id="PTHR43827">
    <property type="entry name" value="2,5-DIKETO-D-GLUCONIC ACID REDUCTASE"/>
    <property type="match status" value="1"/>
</dbReference>
<reference evidence="5 6" key="1">
    <citation type="journal article" date="2013" name="Curr. Biol.">
        <title>The Genome of the Foraminiferan Reticulomyxa filosa.</title>
        <authorList>
            <person name="Glockner G."/>
            <person name="Hulsmann N."/>
            <person name="Schleicher M."/>
            <person name="Noegel A.A."/>
            <person name="Eichinger L."/>
            <person name="Gallinger C."/>
            <person name="Pawlowski J."/>
            <person name="Sierra R."/>
            <person name="Euteneuer U."/>
            <person name="Pillet L."/>
            <person name="Moustafa A."/>
            <person name="Platzer M."/>
            <person name="Groth M."/>
            <person name="Szafranski K."/>
            <person name="Schliwa M."/>
        </authorList>
    </citation>
    <scope>NUCLEOTIDE SEQUENCE [LARGE SCALE GENOMIC DNA]</scope>
</reference>
<gene>
    <name evidence="5" type="ORF">RFI_31116</name>
</gene>
<dbReference type="InterPro" id="IPR036812">
    <property type="entry name" value="NAD(P)_OxRdtase_dom_sf"/>
</dbReference>